<proteinExistence type="inferred from homology"/>
<evidence type="ECO:0000256" key="2">
    <source>
        <dbReference type="ARBA" id="ARBA00006873"/>
    </source>
</evidence>
<comment type="caution">
    <text evidence="17">The sequence shown here is derived from an EMBL/GenBank/DDBJ whole genome shotgun (WGS) entry which is preliminary data.</text>
</comment>
<evidence type="ECO:0000256" key="12">
    <source>
        <dbReference type="ARBA" id="ARBA00023157"/>
    </source>
</evidence>
<dbReference type="InterPro" id="IPR019793">
    <property type="entry name" value="Peroxidases_heam-ligand_BS"/>
</dbReference>
<evidence type="ECO:0000256" key="8">
    <source>
        <dbReference type="ARBA" id="ARBA00022729"/>
    </source>
</evidence>
<keyword evidence="10" id="KW-0560">Oxidoreductase</keyword>
<evidence type="ECO:0000313" key="17">
    <source>
        <dbReference type="EMBL" id="KAK9929590.1"/>
    </source>
</evidence>
<dbReference type="PROSITE" id="PS00435">
    <property type="entry name" value="PEROXIDASE_1"/>
    <property type="match status" value="1"/>
</dbReference>
<evidence type="ECO:0000256" key="9">
    <source>
        <dbReference type="ARBA" id="ARBA00022837"/>
    </source>
</evidence>
<evidence type="ECO:0000259" key="16">
    <source>
        <dbReference type="PROSITE" id="PS50873"/>
    </source>
</evidence>
<comment type="similarity">
    <text evidence="2">Belongs to the peroxidase family. Ascorbate peroxidase subfamily.</text>
</comment>
<keyword evidence="12 15" id="KW-1015">Disulfide bond</keyword>
<dbReference type="GO" id="GO:0042744">
    <property type="term" value="P:hydrogen peroxide catabolic process"/>
    <property type="evidence" value="ECO:0007669"/>
    <property type="project" value="UniProtKB-KW"/>
</dbReference>
<gene>
    <name evidence="17" type="ORF">M0R45_026684</name>
</gene>
<dbReference type="Pfam" id="PF00141">
    <property type="entry name" value="peroxidase"/>
    <property type="match status" value="1"/>
</dbReference>
<dbReference type="AlphaFoldDB" id="A0AAW1WZY2"/>
<keyword evidence="8" id="KW-0732">Signal</keyword>
<feature type="binding site" evidence="14">
    <location>
        <position position="69"/>
    </location>
    <ligand>
        <name>Ca(2+)</name>
        <dbReference type="ChEBI" id="CHEBI:29108"/>
        <label>2</label>
    </ligand>
</feature>
<dbReference type="InterPro" id="IPR000823">
    <property type="entry name" value="Peroxidase_pln"/>
</dbReference>
<keyword evidence="5" id="KW-0575">Peroxidase</keyword>
<reference evidence="17 18" key="1">
    <citation type="journal article" date="2023" name="G3 (Bethesda)">
        <title>A chromosome-length genome assembly and annotation of blackberry (Rubus argutus, cv. 'Hillquist').</title>
        <authorList>
            <person name="Bruna T."/>
            <person name="Aryal R."/>
            <person name="Dudchenko O."/>
            <person name="Sargent D.J."/>
            <person name="Mead D."/>
            <person name="Buti M."/>
            <person name="Cavallini A."/>
            <person name="Hytonen T."/>
            <person name="Andres J."/>
            <person name="Pham M."/>
            <person name="Weisz D."/>
            <person name="Mascagni F."/>
            <person name="Usai G."/>
            <person name="Natali L."/>
            <person name="Bassil N."/>
            <person name="Fernandez G.E."/>
            <person name="Lomsadze A."/>
            <person name="Armour M."/>
            <person name="Olukolu B."/>
            <person name="Poorten T."/>
            <person name="Britton C."/>
            <person name="Davik J."/>
            <person name="Ashrafi H."/>
            <person name="Aiden E.L."/>
            <person name="Borodovsky M."/>
            <person name="Worthington M."/>
        </authorList>
    </citation>
    <scope>NUCLEOTIDE SEQUENCE [LARGE SCALE GENOMIC DNA]</scope>
    <source>
        <strain evidence="17">PI 553951</strain>
    </source>
</reference>
<keyword evidence="4" id="KW-0964">Secreted</keyword>
<evidence type="ECO:0000256" key="1">
    <source>
        <dbReference type="ARBA" id="ARBA00000189"/>
    </source>
</evidence>
<evidence type="ECO:0000256" key="11">
    <source>
        <dbReference type="ARBA" id="ARBA00023004"/>
    </source>
</evidence>
<dbReference type="PANTHER" id="PTHR31517:SF48">
    <property type="entry name" value="PEROXIDASE 16-RELATED"/>
    <property type="match status" value="1"/>
</dbReference>
<dbReference type="EC" id="1.11.1.7" evidence="3"/>
<feature type="binding site" description="axial binding residue" evidence="14">
    <location>
        <position position="17"/>
    </location>
    <ligand>
        <name>heme b</name>
        <dbReference type="ChEBI" id="CHEBI:60344"/>
    </ligand>
    <ligandPart>
        <name>Fe</name>
        <dbReference type="ChEBI" id="CHEBI:18248"/>
    </ligandPart>
</feature>
<name>A0AAW1WZY2_RUBAR</name>
<dbReference type="Proteomes" id="UP001457282">
    <property type="component" value="Unassembled WGS sequence"/>
</dbReference>
<dbReference type="FunFam" id="1.10.420.10:FF:000010">
    <property type="entry name" value="Peroxidase"/>
    <property type="match status" value="1"/>
</dbReference>
<evidence type="ECO:0000256" key="6">
    <source>
        <dbReference type="ARBA" id="ARBA00022617"/>
    </source>
</evidence>
<evidence type="ECO:0000256" key="4">
    <source>
        <dbReference type="ARBA" id="ARBA00022525"/>
    </source>
</evidence>
<dbReference type="InterPro" id="IPR002016">
    <property type="entry name" value="Haem_peroxidase"/>
</dbReference>
<evidence type="ECO:0000256" key="5">
    <source>
        <dbReference type="ARBA" id="ARBA00022559"/>
    </source>
</evidence>
<dbReference type="GO" id="GO:0140825">
    <property type="term" value="F:lactoperoxidase activity"/>
    <property type="evidence" value="ECO:0007669"/>
    <property type="project" value="UniProtKB-EC"/>
</dbReference>
<dbReference type="PANTHER" id="PTHR31517">
    <property type="match status" value="1"/>
</dbReference>
<dbReference type="Gene3D" id="1.10.520.10">
    <property type="match status" value="1"/>
</dbReference>
<evidence type="ECO:0000256" key="3">
    <source>
        <dbReference type="ARBA" id="ARBA00012313"/>
    </source>
</evidence>
<dbReference type="EMBL" id="JBEDUW010000005">
    <property type="protein sequence ID" value="KAK9929590.1"/>
    <property type="molecule type" value="Genomic_DNA"/>
</dbReference>
<evidence type="ECO:0000256" key="7">
    <source>
        <dbReference type="ARBA" id="ARBA00022723"/>
    </source>
</evidence>
<keyword evidence="6" id="KW-0349">Heme</keyword>
<evidence type="ECO:0000256" key="14">
    <source>
        <dbReference type="PIRSR" id="PIRSR600823-3"/>
    </source>
</evidence>
<dbReference type="GO" id="GO:0006979">
    <property type="term" value="P:response to oxidative stress"/>
    <property type="evidence" value="ECO:0007669"/>
    <property type="project" value="InterPro"/>
</dbReference>
<comment type="cofactor">
    <cofactor evidence="14">
        <name>Ca(2+)</name>
        <dbReference type="ChEBI" id="CHEBI:29108"/>
    </cofactor>
    <text evidence="14">Binds 2 calcium ions per subunit.</text>
</comment>
<dbReference type="Gene3D" id="1.10.420.10">
    <property type="entry name" value="Peroxidase, domain 2"/>
    <property type="match status" value="1"/>
</dbReference>
<evidence type="ECO:0000256" key="15">
    <source>
        <dbReference type="PIRSR" id="PIRSR600823-5"/>
    </source>
</evidence>
<comment type="cofactor">
    <cofactor evidence="14">
        <name>heme b</name>
        <dbReference type="ChEBI" id="CHEBI:60344"/>
    </cofactor>
    <text evidence="14">Binds 1 heme b (iron(II)-protoporphyrin IX) group per subunit.</text>
</comment>
<keyword evidence="9 14" id="KW-0106">Calcium</keyword>
<evidence type="ECO:0000256" key="10">
    <source>
        <dbReference type="ARBA" id="ARBA00023002"/>
    </source>
</evidence>
<dbReference type="InterPro" id="IPR010255">
    <property type="entry name" value="Haem_peroxidase_sf"/>
</dbReference>
<comment type="catalytic activity">
    <reaction evidence="1">
        <text>2 a phenolic donor + H2O2 = 2 a phenolic radical donor + 2 H2O</text>
        <dbReference type="Rhea" id="RHEA:56136"/>
        <dbReference type="ChEBI" id="CHEBI:15377"/>
        <dbReference type="ChEBI" id="CHEBI:16240"/>
        <dbReference type="ChEBI" id="CHEBI:139520"/>
        <dbReference type="ChEBI" id="CHEBI:139521"/>
        <dbReference type="EC" id="1.11.1.7"/>
    </reaction>
</comment>
<keyword evidence="11 14" id="KW-0408">Iron</keyword>
<keyword evidence="18" id="KW-1185">Reference proteome</keyword>
<protein>
    <recommendedName>
        <fullName evidence="3">peroxidase</fullName>
        <ecNumber evidence="3">1.11.1.7</ecNumber>
    </recommendedName>
</protein>
<feature type="binding site" evidence="14">
    <location>
        <position position="18"/>
    </location>
    <ligand>
        <name>Ca(2+)</name>
        <dbReference type="ChEBI" id="CHEBI:29108"/>
        <label>2</label>
    </ligand>
</feature>
<sequence length="154" mass="16743">MRKGLTEKDLVILSAAHTIGTTACFFVTDRLYNFSPGGGSDPTINPTLLQELKGKCPQNGDVNVRLPMDRGSEQTFDIHILENVRNGFAVLESDAKLNDDETTRSVMDSYFGFLGPPVGPSFEADFVESMVKMGQIGIKTSSEGGVRRICSSFS</sequence>
<feature type="binding site" evidence="14">
    <location>
        <position position="77"/>
    </location>
    <ligand>
        <name>Ca(2+)</name>
        <dbReference type="ChEBI" id="CHEBI:29108"/>
        <label>2</label>
    </ligand>
</feature>
<evidence type="ECO:0000313" key="18">
    <source>
        <dbReference type="Proteomes" id="UP001457282"/>
    </source>
</evidence>
<keyword evidence="13" id="KW-0376">Hydrogen peroxide</keyword>
<feature type="domain" description="Plant heme peroxidase family profile" evidence="16">
    <location>
        <begin position="1"/>
        <end position="154"/>
    </location>
</feature>
<dbReference type="SUPFAM" id="SSF48113">
    <property type="entry name" value="Heme-dependent peroxidases"/>
    <property type="match status" value="1"/>
</dbReference>
<dbReference type="GO" id="GO:0046872">
    <property type="term" value="F:metal ion binding"/>
    <property type="evidence" value="ECO:0007669"/>
    <property type="project" value="UniProtKB-KW"/>
</dbReference>
<feature type="disulfide bond" evidence="15">
    <location>
        <begin position="24"/>
        <end position="56"/>
    </location>
</feature>
<dbReference type="PROSITE" id="PS51257">
    <property type="entry name" value="PROKAR_LIPOPROTEIN"/>
    <property type="match status" value="1"/>
</dbReference>
<dbReference type="PROSITE" id="PS50873">
    <property type="entry name" value="PEROXIDASE_4"/>
    <property type="match status" value="1"/>
</dbReference>
<evidence type="ECO:0000256" key="13">
    <source>
        <dbReference type="ARBA" id="ARBA00023324"/>
    </source>
</evidence>
<accession>A0AAW1WZY2</accession>
<keyword evidence="7 14" id="KW-0479">Metal-binding</keyword>
<organism evidence="17 18">
    <name type="scientific">Rubus argutus</name>
    <name type="common">Southern blackberry</name>
    <dbReference type="NCBI Taxonomy" id="59490"/>
    <lineage>
        <taxon>Eukaryota</taxon>
        <taxon>Viridiplantae</taxon>
        <taxon>Streptophyta</taxon>
        <taxon>Embryophyta</taxon>
        <taxon>Tracheophyta</taxon>
        <taxon>Spermatophyta</taxon>
        <taxon>Magnoliopsida</taxon>
        <taxon>eudicotyledons</taxon>
        <taxon>Gunneridae</taxon>
        <taxon>Pentapetalae</taxon>
        <taxon>rosids</taxon>
        <taxon>fabids</taxon>
        <taxon>Rosales</taxon>
        <taxon>Rosaceae</taxon>
        <taxon>Rosoideae</taxon>
        <taxon>Rosoideae incertae sedis</taxon>
        <taxon>Rubus</taxon>
    </lineage>
</organism>
<dbReference type="PRINTS" id="PR00461">
    <property type="entry name" value="PLPEROXIDASE"/>
</dbReference>
<dbReference type="GO" id="GO:0020037">
    <property type="term" value="F:heme binding"/>
    <property type="evidence" value="ECO:0007669"/>
    <property type="project" value="InterPro"/>
</dbReference>